<sequence length="72" mass="8072">MGEGEPCYDASSFTLIQRSPKALLFKPSDPLKLRSASSLARIALRSRLQLHRSGSSLGKWRELFFSLLSHKP</sequence>
<protein>
    <submittedName>
        <fullName evidence="1">Uncharacterized protein</fullName>
    </submittedName>
</protein>
<evidence type="ECO:0000313" key="2">
    <source>
        <dbReference type="Proteomes" id="UP000053144"/>
    </source>
</evidence>
<reference evidence="2" key="1">
    <citation type="journal article" date="2015" name="Proc. Natl. Acad. Sci. U.S.A.">
        <title>Genome sequencing of adzuki bean (Vigna angularis) provides insight into high starch and low fat accumulation and domestication.</title>
        <authorList>
            <person name="Yang K."/>
            <person name="Tian Z."/>
            <person name="Chen C."/>
            <person name="Luo L."/>
            <person name="Zhao B."/>
            <person name="Wang Z."/>
            <person name="Yu L."/>
            <person name="Li Y."/>
            <person name="Sun Y."/>
            <person name="Li W."/>
            <person name="Chen Y."/>
            <person name="Li Y."/>
            <person name="Zhang Y."/>
            <person name="Ai D."/>
            <person name="Zhao J."/>
            <person name="Shang C."/>
            <person name="Ma Y."/>
            <person name="Wu B."/>
            <person name="Wang M."/>
            <person name="Gao L."/>
            <person name="Sun D."/>
            <person name="Zhang P."/>
            <person name="Guo F."/>
            <person name="Wang W."/>
            <person name="Li Y."/>
            <person name="Wang J."/>
            <person name="Varshney R.K."/>
            <person name="Wang J."/>
            <person name="Ling H.Q."/>
            <person name="Wan P."/>
        </authorList>
    </citation>
    <scope>NUCLEOTIDE SEQUENCE</scope>
    <source>
        <strain evidence="2">cv. Jingnong 6</strain>
    </source>
</reference>
<dbReference type="EMBL" id="KQ258248">
    <property type="protein sequence ID" value="KOM24974.1"/>
    <property type="molecule type" value="Genomic_DNA"/>
</dbReference>
<accession>A0A0L9T4F3</accession>
<gene>
    <name evidence="1" type="ORF">LR48_Vigan34s001300</name>
</gene>
<organism evidence="1 2">
    <name type="scientific">Phaseolus angularis</name>
    <name type="common">Azuki bean</name>
    <name type="synonym">Vigna angularis</name>
    <dbReference type="NCBI Taxonomy" id="3914"/>
    <lineage>
        <taxon>Eukaryota</taxon>
        <taxon>Viridiplantae</taxon>
        <taxon>Streptophyta</taxon>
        <taxon>Embryophyta</taxon>
        <taxon>Tracheophyta</taxon>
        <taxon>Spermatophyta</taxon>
        <taxon>Magnoliopsida</taxon>
        <taxon>eudicotyledons</taxon>
        <taxon>Gunneridae</taxon>
        <taxon>Pentapetalae</taxon>
        <taxon>rosids</taxon>
        <taxon>fabids</taxon>
        <taxon>Fabales</taxon>
        <taxon>Fabaceae</taxon>
        <taxon>Papilionoideae</taxon>
        <taxon>50 kb inversion clade</taxon>
        <taxon>NPAAA clade</taxon>
        <taxon>indigoferoid/millettioid clade</taxon>
        <taxon>Phaseoleae</taxon>
        <taxon>Vigna</taxon>
    </lineage>
</organism>
<dbReference type="Gramene" id="KOM24974">
    <property type="protein sequence ID" value="KOM24974"/>
    <property type="gene ID" value="LR48_Vigan34s001300"/>
</dbReference>
<dbReference type="AlphaFoldDB" id="A0A0L9T4F3"/>
<dbReference type="Proteomes" id="UP000053144">
    <property type="component" value="Unassembled WGS sequence"/>
</dbReference>
<proteinExistence type="predicted"/>
<evidence type="ECO:0000313" key="1">
    <source>
        <dbReference type="EMBL" id="KOM24974.1"/>
    </source>
</evidence>
<name>A0A0L9T4F3_PHAAN</name>